<keyword evidence="2" id="KW-1185">Reference proteome</keyword>
<dbReference type="HOGENOM" id="CLU_3032877_0_0_1"/>
<organism evidence="2">
    <name type="scientific">Melampsora larici-populina (strain 98AG31 / pathotype 3-4-7)</name>
    <name type="common">Poplar leaf rust fungus</name>
    <dbReference type="NCBI Taxonomy" id="747676"/>
    <lineage>
        <taxon>Eukaryota</taxon>
        <taxon>Fungi</taxon>
        <taxon>Dikarya</taxon>
        <taxon>Basidiomycota</taxon>
        <taxon>Pucciniomycotina</taxon>
        <taxon>Pucciniomycetes</taxon>
        <taxon>Pucciniales</taxon>
        <taxon>Melampsoraceae</taxon>
        <taxon>Melampsora</taxon>
    </lineage>
</organism>
<dbReference type="OrthoDB" id="10377499at2759"/>
<dbReference type="VEuPathDB" id="FungiDB:MELLADRAFT_57729"/>
<dbReference type="AlphaFoldDB" id="F4S611"/>
<reference evidence="2" key="1">
    <citation type="journal article" date="2011" name="Proc. Natl. Acad. Sci. U.S.A.">
        <title>Obligate biotrophy features unraveled by the genomic analysis of rust fungi.</title>
        <authorList>
            <person name="Duplessis S."/>
            <person name="Cuomo C.A."/>
            <person name="Lin Y.-C."/>
            <person name="Aerts A."/>
            <person name="Tisserant E."/>
            <person name="Veneault-Fourrey C."/>
            <person name="Joly D.L."/>
            <person name="Hacquard S."/>
            <person name="Amselem J."/>
            <person name="Cantarel B.L."/>
            <person name="Chiu R."/>
            <person name="Coutinho P.M."/>
            <person name="Feau N."/>
            <person name="Field M."/>
            <person name="Frey P."/>
            <person name="Gelhaye E."/>
            <person name="Goldberg J."/>
            <person name="Grabherr M.G."/>
            <person name="Kodira C.D."/>
            <person name="Kohler A."/>
            <person name="Kuees U."/>
            <person name="Lindquist E.A."/>
            <person name="Lucas S.M."/>
            <person name="Mago R."/>
            <person name="Mauceli E."/>
            <person name="Morin E."/>
            <person name="Murat C."/>
            <person name="Pangilinan J.L."/>
            <person name="Park R."/>
            <person name="Pearson M."/>
            <person name="Quesneville H."/>
            <person name="Rouhier N."/>
            <person name="Sakthikumar S."/>
            <person name="Salamov A.A."/>
            <person name="Schmutz J."/>
            <person name="Selles B."/>
            <person name="Shapiro H."/>
            <person name="Tanguay P."/>
            <person name="Tuskan G.A."/>
            <person name="Henrissat B."/>
            <person name="Van de Peer Y."/>
            <person name="Rouze P."/>
            <person name="Ellis J.G."/>
            <person name="Dodds P.N."/>
            <person name="Schein J.E."/>
            <person name="Zhong S."/>
            <person name="Hamelin R.C."/>
            <person name="Grigoriev I.V."/>
            <person name="Szabo L.J."/>
            <person name="Martin F."/>
        </authorList>
    </citation>
    <scope>NUCLEOTIDE SEQUENCE [LARGE SCALE GENOMIC DNA]</scope>
    <source>
        <strain evidence="2">98AG31 / pathotype 3-4-7</strain>
    </source>
</reference>
<dbReference type="Proteomes" id="UP000001072">
    <property type="component" value="Unassembled WGS sequence"/>
</dbReference>
<accession>F4S611</accession>
<sequence length="55" mass="6390">MIRKSNLKWADFQCTKQSQSYTVSGGEKLGSRPVRFRQFLCPCAFIVKACLRYKL</sequence>
<evidence type="ECO:0000313" key="2">
    <source>
        <dbReference type="Proteomes" id="UP000001072"/>
    </source>
</evidence>
<dbReference type="KEGG" id="mlr:MELLADRAFT_57729"/>
<dbReference type="RefSeq" id="XP_007416803.1">
    <property type="nucleotide sequence ID" value="XM_007416741.1"/>
</dbReference>
<evidence type="ECO:0000313" key="1">
    <source>
        <dbReference type="EMBL" id="EGF99853.1"/>
    </source>
</evidence>
<feature type="non-terminal residue" evidence="1">
    <location>
        <position position="1"/>
    </location>
</feature>
<dbReference type="InParanoid" id="F4S611"/>
<dbReference type="EMBL" id="GL883153">
    <property type="protein sequence ID" value="EGF99853.1"/>
    <property type="molecule type" value="Genomic_DNA"/>
</dbReference>
<protein>
    <submittedName>
        <fullName evidence="1">Uncharacterized protein</fullName>
    </submittedName>
</protein>
<gene>
    <name evidence="1" type="ORF">MELLADRAFT_57729</name>
</gene>
<dbReference type="GeneID" id="18929125"/>
<proteinExistence type="predicted"/>
<name>F4S611_MELLP</name>